<accession>A0A2A4X1W5</accession>
<dbReference type="GO" id="GO:0051603">
    <property type="term" value="P:proteolysis involved in protein catabolic process"/>
    <property type="evidence" value="ECO:0007669"/>
    <property type="project" value="TreeGrafter"/>
</dbReference>
<dbReference type="Proteomes" id="UP000218767">
    <property type="component" value="Unassembled WGS sequence"/>
</dbReference>
<dbReference type="InterPro" id="IPR001915">
    <property type="entry name" value="Peptidase_M48"/>
</dbReference>
<keyword evidence="2" id="KW-0645">Protease</keyword>
<reference evidence="9" key="1">
    <citation type="submission" date="2017-08" db="EMBL/GenBank/DDBJ databases">
        <title>A dynamic microbial community with high functional redundancy inhabits the cold, oxic subseafloor aquifer.</title>
        <authorList>
            <person name="Tully B.J."/>
            <person name="Wheat C.G."/>
            <person name="Glazer B.T."/>
            <person name="Huber J.A."/>
        </authorList>
    </citation>
    <scope>NUCLEOTIDE SEQUENCE [LARGE SCALE GENOMIC DNA]</scope>
</reference>
<gene>
    <name evidence="8" type="ORF">COB20_10325</name>
</gene>
<keyword evidence="4" id="KW-0378">Hydrolase</keyword>
<evidence type="ECO:0000256" key="3">
    <source>
        <dbReference type="ARBA" id="ARBA00022723"/>
    </source>
</evidence>
<evidence type="ECO:0000256" key="2">
    <source>
        <dbReference type="ARBA" id="ARBA00022670"/>
    </source>
</evidence>
<dbReference type="PANTHER" id="PTHR22726:SF24">
    <property type="entry name" value="M48 FAMILY METALLOPEPTIDASE"/>
    <property type="match status" value="1"/>
</dbReference>
<dbReference type="Gene3D" id="3.30.2010.10">
    <property type="entry name" value="Metalloproteases ('zincins'), catalytic domain"/>
    <property type="match status" value="1"/>
</dbReference>
<keyword evidence="6" id="KW-0482">Metalloprotease</keyword>
<keyword evidence="5" id="KW-0862">Zinc</keyword>
<comment type="cofactor">
    <cofactor evidence="1">
        <name>Zn(2+)</name>
        <dbReference type="ChEBI" id="CHEBI:29105"/>
    </cofactor>
</comment>
<evidence type="ECO:0000256" key="6">
    <source>
        <dbReference type="ARBA" id="ARBA00023049"/>
    </source>
</evidence>
<dbReference type="AlphaFoldDB" id="A0A2A4X1W5"/>
<comment type="caution">
    <text evidence="8">The sequence shown here is derived from an EMBL/GenBank/DDBJ whole genome shotgun (WGS) entry which is preliminary data.</text>
</comment>
<dbReference type="EMBL" id="NVUL01000055">
    <property type="protein sequence ID" value="PCI76593.1"/>
    <property type="molecule type" value="Genomic_DNA"/>
</dbReference>
<dbReference type="GO" id="GO:0016020">
    <property type="term" value="C:membrane"/>
    <property type="evidence" value="ECO:0007669"/>
    <property type="project" value="TreeGrafter"/>
</dbReference>
<evidence type="ECO:0000259" key="7">
    <source>
        <dbReference type="Pfam" id="PF01435"/>
    </source>
</evidence>
<dbReference type="CDD" id="cd07333">
    <property type="entry name" value="M48C_bepA_like"/>
    <property type="match status" value="1"/>
</dbReference>
<dbReference type="InterPro" id="IPR051156">
    <property type="entry name" value="Mito/Outer_Membr_Metalloprot"/>
</dbReference>
<dbReference type="GO" id="GO:0046872">
    <property type="term" value="F:metal ion binding"/>
    <property type="evidence" value="ECO:0007669"/>
    <property type="project" value="UniProtKB-KW"/>
</dbReference>
<keyword evidence="3" id="KW-0479">Metal-binding</keyword>
<dbReference type="GO" id="GO:0004222">
    <property type="term" value="F:metalloendopeptidase activity"/>
    <property type="evidence" value="ECO:0007669"/>
    <property type="project" value="InterPro"/>
</dbReference>
<dbReference type="PANTHER" id="PTHR22726">
    <property type="entry name" value="METALLOENDOPEPTIDASE OMA1"/>
    <property type="match status" value="1"/>
</dbReference>
<feature type="domain" description="Peptidase M48" evidence="7">
    <location>
        <begin position="82"/>
        <end position="270"/>
    </location>
</feature>
<evidence type="ECO:0000256" key="1">
    <source>
        <dbReference type="ARBA" id="ARBA00001947"/>
    </source>
</evidence>
<proteinExistence type="predicted"/>
<evidence type="ECO:0000256" key="5">
    <source>
        <dbReference type="ARBA" id="ARBA00022833"/>
    </source>
</evidence>
<evidence type="ECO:0000313" key="9">
    <source>
        <dbReference type="Proteomes" id="UP000218767"/>
    </source>
</evidence>
<protein>
    <submittedName>
        <fullName evidence="8">Peptidase M48</fullName>
    </submittedName>
</protein>
<evidence type="ECO:0000313" key="8">
    <source>
        <dbReference type="EMBL" id="PCI76593.1"/>
    </source>
</evidence>
<organism evidence="8 9">
    <name type="scientific">SAR86 cluster bacterium</name>
    <dbReference type="NCBI Taxonomy" id="2030880"/>
    <lineage>
        <taxon>Bacteria</taxon>
        <taxon>Pseudomonadati</taxon>
        <taxon>Pseudomonadota</taxon>
        <taxon>Gammaproteobacteria</taxon>
        <taxon>SAR86 cluster</taxon>
    </lineage>
</organism>
<evidence type="ECO:0000256" key="4">
    <source>
        <dbReference type="ARBA" id="ARBA00022801"/>
    </source>
</evidence>
<name>A0A2A4X1W5_9GAMM</name>
<sequence>MTNLAVTSSTESSTLGNRVPKIAALVCVFCLLSFLTSCAVNPATGSPNLVLMSESREKEIGLEEHEKVLSSMPLFEDEALLTYVRKVGNKAAAVSHRPDLEYTFNIIDSPEINAFALPGGYVYVNRGLLTFMNSEAELAAVLSHEIGHITARHAVQQQARGRIAQTAATVGGFVTAVATGSGYVGSQISEVASIWAQTGLSGFGREHELEADSLAAEYLVKAGYDPAAMIDVITVLKNQEDFNRLISGSSQGYHGLFATHPRNDTRLQQAITQVGSISGNEVTETDDTNFRESLDGLIIGQSQASQTADARNRYYQALLGYTVVFPDGWQIDETTTTVTASNAEQGSIHIEVQRIQENIEPRVFIRDNMEIVALQKSEKLEQYRLLGHTGIALSPDTGNLERVAAIYLGPRVFIFRAEITDAEAVDEIDEQLLSSIRTFRAIQRGETASGTEAKIKFVQASEFFDFSVVAQTSRIANYPEESLRLLNGYYPRGTPEAGEWVKLIE</sequence>
<dbReference type="Pfam" id="PF01435">
    <property type="entry name" value="Peptidase_M48"/>
    <property type="match status" value="1"/>
</dbReference>